<evidence type="ECO:0000313" key="5">
    <source>
        <dbReference type="Proteomes" id="UP000077755"/>
    </source>
</evidence>
<dbReference type="Pfam" id="PF03195">
    <property type="entry name" value="LOB"/>
    <property type="match status" value="1"/>
</dbReference>
<evidence type="ECO:0000256" key="2">
    <source>
        <dbReference type="SAM" id="Coils"/>
    </source>
</evidence>
<dbReference type="AlphaFoldDB" id="A0AAF0XHP0"/>
<keyword evidence="2" id="KW-0175">Coiled coil</keyword>
<dbReference type="KEGG" id="dcr:108226342"/>
<sequence length="160" mass="18201">MNSGRCAACKYLRRRCPRDCIFSPYFPPTNPHRFSCVHRIFGASNVGKMLQQLPVELRGEAAETLYYEAQCRMENPVYGCVGIITQLHQQINEAERELARAQAQIAFHRHASNAHRPLPQQDQLEVEPSAPEAVTDSSWLDQNEFDVSALMSPLDPAWFL</sequence>
<reference evidence="4" key="1">
    <citation type="journal article" date="2016" name="Nat. Genet.">
        <title>A high-quality carrot genome assembly provides new insights into carotenoid accumulation and asterid genome evolution.</title>
        <authorList>
            <person name="Iorizzo M."/>
            <person name="Ellison S."/>
            <person name="Senalik D."/>
            <person name="Zeng P."/>
            <person name="Satapoomin P."/>
            <person name="Huang J."/>
            <person name="Bowman M."/>
            <person name="Iovene M."/>
            <person name="Sanseverino W."/>
            <person name="Cavagnaro P."/>
            <person name="Yildiz M."/>
            <person name="Macko-Podgorni A."/>
            <person name="Moranska E."/>
            <person name="Grzebelus E."/>
            <person name="Grzebelus D."/>
            <person name="Ashrafi H."/>
            <person name="Zheng Z."/>
            <person name="Cheng S."/>
            <person name="Spooner D."/>
            <person name="Van Deynze A."/>
            <person name="Simon P."/>
        </authorList>
    </citation>
    <scope>NUCLEOTIDE SEQUENCE</scope>
    <source>
        <tissue evidence="4">Leaf</tissue>
    </source>
</reference>
<name>A0AAF0XHP0_DAUCS</name>
<evidence type="ECO:0000256" key="1">
    <source>
        <dbReference type="ARBA" id="ARBA00005474"/>
    </source>
</evidence>
<dbReference type="PROSITE" id="PS50891">
    <property type="entry name" value="LOB"/>
    <property type="match status" value="1"/>
</dbReference>
<comment type="similarity">
    <text evidence="1">Belongs to the LOB domain-containing protein family.</text>
</comment>
<reference evidence="4" key="2">
    <citation type="submission" date="2022-03" db="EMBL/GenBank/DDBJ databases">
        <title>Draft title - Genomic analysis of global carrot germplasm unveils the trajectory of domestication and the origin of high carotenoid orange carrot.</title>
        <authorList>
            <person name="Iorizzo M."/>
            <person name="Ellison S."/>
            <person name="Senalik D."/>
            <person name="Macko-Podgorni A."/>
            <person name="Grzebelus D."/>
            <person name="Bostan H."/>
            <person name="Rolling W."/>
            <person name="Curaba J."/>
            <person name="Simon P."/>
        </authorList>
    </citation>
    <scope>NUCLEOTIDE SEQUENCE</scope>
    <source>
        <tissue evidence="4">Leaf</tissue>
    </source>
</reference>
<feature type="domain" description="LOB" evidence="3">
    <location>
        <begin position="4"/>
        <end position="105"/>
    </location>
</feature>
<organism evidence="4 5">
    <name type="scientific">Daucus carota subsp. sativus</name>
    <name type="common">Carrot</name>
    <dbReference type="NCBI Taxonomy" id="79200"/>
    <lineage>
        <taxon>Eukaryota</taxon>
        <taxon>Viridiplantae</taxon>
        <taxon>Streptophyta</taxon>
        <taxon>Embryophyta</taxon>
        <taxon>Tracheophyta</taxon>
        <taxon>Spermatophyta</taxon>
        <taxon>Magnoliopsida</taxon>
        <taxon>eudicotyledons</taxon>
        <taxon>Gunneridae</taxon>
        <taxon>Pentapetalae</taxon>
        <taxon>asterids</taxon>
        <taxon>campanulids</taxon>
        <taxon>Apiales</taxon>
        <taxon>Apiaceae</taxon>
        <taxon>Apioideae</taxon>
        <taxon>Scandiceae</taxon>
        <taxon>Daucinae</taxon>
        <taxon>Daucus</taxon>
        <taxon>Daucus sect. Daucus</taxon>
    </lineage>
</organism>
<dbReference type="PANTHER" id="PTHR31301">
    <property type="entry name" value="LOB DOMAIN-CONTAINING PROTEIN 4-RELATED"/>
    <property type="match status" value="1"/>
</dbReference>
<dbReference type="PANTHER" id="PTHR31301:SF120">
    <property type="entry name" value="LOB DOMAIN-CONTAINING PROTEIN 23-RELATED"/>
    <property type="match status" value="1"/>
</dbReference>
<keyword evidence="5" id="KW-1185">Reference proteome</keyword>
<dbReference type="InterPro" id="IPR004883">
    <property type="entry name" value="LOB"/>
</dbReference>
<dbReference type="EMBL" id="CP093348">
    <property type="protein sequence ID" value="WOH06999.1"/>
    <property type="molecule type" value="Genomic_DNA"/>
</dbReference>
<feature type="coiled-coil region" evidence="2">
    <location>
        <begin position="84"/>
        <end position="111"/>
    </location>
</feature>
<evidence type="ECO:0000259" key="3">
    <source>
        <dbReference type="PROSITE" id="PS50891"/>
    </source>
</evidence>
<evidence type="ECO:0000313" key="4">
    <source>
        <dbReference type="EMBL" id="WOH06999.1"/>
    </source>
</evidence>
<dbReference type="Proteomes" id="UP000077755">
    <property type="component" value="Chromosome 6"/>
</dbReference>
<gene>
    <name evidence="4" type="ORF">DCAR_0626428</name>
</gene>
<protein>
    <recommendedName>
        <fullName evidence="3">LOB domain-containing protein</fullName>
    </recommendedName>
</protein>
<proteinExistence type="inferred from homology"/>
<accession>A0AAF0XHP0</accession>